<keyword evidence="3 6" id="KW-0808">Transferase</keyword>
<evidence type="ECO:0000313" key="7">
    <source>
        <dbReference type="Proteomes" id="UP000048926"/>
    </source>
</evidence>
<evidence type="ECO:0000256" key="3">
    <source>
        <dbReference type="ARBA" id="ARBA00022679"/>
    </source>
</evidence>
<comment type="similarity">
    <text evidence="1">Belongs to the glycosyltransferase 2 family.</text>
</comment>
<dbReference type="RefSeq" id="WP_055658361.1">
    <property type="nucleotide sequence ID" value="NZ_CXST01000002.1"/>
</dbReference>
<name>A0A0M6Y6R5_9HYPH</name>
<dbReference type="STRING" id="187304.B0E33_04440"/>
<sequence length="302" mass="33535">MEKVSVAIASIGRETLLDTLRSLAAVTKPVGMELNVLVADDSKSGAATKLVAGHPIKSLDVTCLAVASGNISSARNALLDAADGDWLIFVDDDEWVERDWLEKLFACQKDFNADVVIGPVKPRYPDNTPEWMRRANPLYTDWGHRGKRLYTGRGGNTLVRVGFVRALELRFDEVYGRTGGEDTIFFAQAAERGARIFATDDAIAHEHVPQDRLSTKFILSRATRSGQSYGQMRLARHPDPFWHVFFAFGALAKCAVAGVLALAFRLLDRGRSFRMRQKLALNTGKLRAVFNLPLAELYRKPD</sequence>
<dbReference type="Gene3D" id="3.90.550.10">
    <property type="entry name" value="Spore Coat Polysaccharide Biosynthesis Protein SpsA, Chain A"/>
    <property type="match status" value="1"/>
</dbReference>
<organism evidence="6 7">
    <name type="scientific">Roseibium aggregatum</name>
    <dbReference type="NCBI Taxonomy" id="187304"/>
    <lineage>
        <taxon>Bacteria</taxon>
        <taxon>Pseudomonadati</taxon>
        <taxon>Pseudomonadota</taxon>
        <taxon>Alphaproteobacteria</taxon>
        <taxon>Hyphomicrobiales</taxon>
        <taxon>Stappiaceae</taxon>
        <taxon>Roseibium</taxon>
    </lineage>
</organism>
<accession>A0A0M6Y6R5</accession>
<dbReference type="PANTHER" id="PTHR43179:SF12">
    <property type="entry name" value="GALACTOFURANOSYLTRANSFERASE GLFT2"/>
    <property type="match status" value="1"/>
</dbReference>
<dbReference type="CDD" id="cd00761">
    <property type="entry name" value="Glyco_tranf_GTA_type"/>
    <property type="match status" value="1"/>
</dbReference>
<gene>
    <name evidence="6" type="ORF">LAL4801_03798</name>
</gene>
<keyword evidence="2" id="KW-0328">Glycosyltransferase</keyword>
<evidence type="ECO:0000256" key="4">
    <source>
        <dbReference type="SAM" id="Phobius"/>
    </source>
</evidence>
<dbReference type="Pfam" id="PF00535">
    <property type="entry name" value="Glycos_transf_2"/>
    <property type="match status" value="1"/>
</dbReference>
<proteinExistence type="inferred from homology"/>
<dbReference type="GO" id="GO:0016757">
    <property type="term" value="F:glycosyltransferase activity"/>
    <property type="evidence" value="ECO:0007669"/>
    <property type="project" value="UniProtKB-KW"/>
</dbReference>
<dbReference type="InterPro" id="IPR001173">
    <property type="entry name" value="Glyco_trans_2-like"/>
</dbReference>
<protein>
    <submittedName>
        <fullName evidence="6">Putative glycosyl transferase</fullName>
    </submittedName>
</protein>
<feature type="transmembrane region" description="Helical" evidence="4">
    <location>
        <begin position="241"/>
        <end position="267"/>
    </location>
</feature>
<reference evidence="7" key="1">
    <citation type="submission" date="2015-07" db="EMBL/GenBank/DDBJ databases">
        <authorList>
            <person name="Rodrigo-Torres Lidia"/>
            <person name="Arahal R.David."/>
        </authorList>
    </citation>
    <scope>NUCLEOTIDE SEQUENCE [LARGE SCALE GENOMIC DNA]</scope>
    <source>
        <strain evidence="7">CECT 4801</strain>
    </source>
</reference>
<keyword evidence="7" id="KW-1185">Reference proteome</keyword>
<keyword evidence="4" id="KW-0472">Membrane</keyword>
<evidence type="ECO:0000256" key="2">
    <source>
        <dbReference type="ARBA" id="ARBA00022676"/>
    </source>
</evidence>
<dbReference type="EMBL" id="CXST01000002">
    <property type="protein sequence ID" value="CTQ45348.1"/>
    <property type="molecule type" value="Genomic_DNA"/>
</dbReference>
<evidence type="ECO:0000259" key="5">
    <source>
        <dbReference type="Pfam" id="PF00535"/>
    </source>
</evidence>
<keyword evidence="4" id="KW-0812">Transmembrane</keyword>
<dbReference type="OrthoDB" id="6116224at2"/>
<keyword evidence="4" id="KW-1133">Transmembrane helix</keyword>
<evidence type="ECO:0000256" key="1">
    <source>
        <dbReference type="ARBA" id="ARBA00006739"/>
    </source>
</evidence>
<dbReference type="Proteomes" id="UP000048926">
    <property type="component" value="Unassembled WGS sequence"/>
</dbReference>
<evidence type="ECO:0000313" key="6">
    <source>
        <dbReference type="EMBL" id="CTQ45348.1"/>
    </source>
</evidence>
<dbReference type="PANTHER" id="PTHR43179">
    <property type="entry name" value="RHAMNOSYLTRANSFERASE WBBL"/>
    <property type="match status" value="1"/>
</dbReference>
<dbReference type="AlphaFoldDB" id="A0A0M6Y6R5"/>
<dbReference type="InterPro" id="IPR029044">
    <property type="entry name" value="Nucleotide-diphossugar_trans"/>
</dbReference>
<dbReference type="SUPFAM" id="SSF53448">
    <property type="entry name" value="Nucleotide-diphospho-sugar transferases"/>
    <property type="match status" value="1"/>
</dbReference>
<feature type="domain" description="Glycosyltransferase 2-like" evidence="5">
    <location>
        <begin position="13"/>
        <end position="165"/>
    </location>
</feature>